<dbReference type="EMBL" id="MFCA01000029">
    <property type="protein sequence ID" value="OGE01130.1"/>
    <property type="molecule type" value="Genomic_DNA"/>
</dbReference>
<gene>
    <name evidence="5" type="ORF">A2196_00260</name>
</gene>
<dbReference type="NCBIfam" id="NF003642">
    <property type="entry name" value="PRK05282.1"/>
    <property type="match status" value="1"/>
</dbReference>
<proteinExistence type="inferred from homology"/>
<keyword evidence="3" id="KW-0378">Hydrolase</keyword>
<protein>
    <recommendedName>
        <fullName evidence="7">Dipeptidase E</fullName>
    </recommendedName>
</protein>
<keyword evidence="4" id="KW-0720">Serine protease</keyword>
<dbReference type="InterPro" id="IPR029062">
    <property type="entry name" value="Class_I_gatase-like"/>
</dbReference>
<dbReference type="SUPFAM" id="SSF52317">
    <property type="entry name" value="Class I glutamine amidotransferase-like"/>
    <property type="match status" value="1"/>
</dbReference>
<dbReference type="GO" id="GO:0006508">
    <property type="term" value="P:proteolysis"/>
    <property type="evidence" value="ECO:0007669"/>
    <property type="project" value="UniProtKB-KW"/>
</dbReference>
<evidence type="ECO:0000313" key="6">
    <source>
        <dbReference type="Proteomes" id="UP000176751"/>
    </source>
</evidence>
<comment type="caution">
    <text evidence="5">The sequence shown here is derived from an EMBL/GenBank/DDBJ whole genome shotgun (WGS) entry which is preliminary data.</text>
</comment>
<dbReference type="Proteomes" id="UP000176751">
    <property type="component" value="Unassembled WGS sequence"/>
</dbReference>
<evidence type="ECO:0000256" key="1">
    <source>
        <dbReference type="ARBA" id="ARBA00006534"/>
    </source>
</evidence>
<dbReference type="InterPro" id="IPR005320">
    <property type="entry name" value="Peptidase_S51"/>
</dbReference>
<dbReference type="STRING" id="1797737.A2196_00260"/>
<dbReference type="CDD" id="cd03146">
    <property type="entry name" value="GAT1_Peptidase_E"/>
    <property type="match status" value="1"/>
</dbReference>
<dbReference type="Pfam" id="PF03575">
    <property type="entry name" value="Peptidase_S51"/>
    <property type="match status" value="1"/>
</dbReference>
<evidence type="ECO:0000256" key="3">
    <source>
        <dbReference type="ARBA" id="ARBA00022801"/>
    </source>
</evidence>
<comment type="similarity">
    <text evidence="1">Belongs to the peptidase S51 family.</text>
</comment>
<organism evidence="5 6">
    <name type="scientific">Candidatus Curtissbacteria bacterium RIFOXYA1_FULL_41_14</name>
    <dbReference type="NCBI Taxonomy" id="1797737"/>
    <lineage>
        <taxon>Bacteria</taxon>
        <taxon>Candidatus Curtissiibacteriota</taxon>
    </lineage>
</organism>
<dbReference type="Gene3D" id="3.40.50.880">
    <property type="match status" value="1"/>
</dbReference>
<accession>A0A1F5HAL8</accession>
<reference evidence="5 6" key="1">
    <citation type="journal article" date="2016" name="Nat. Commun.">
        <title>Thousands of microbial genomes shed light on interconnected biogeochemical processes in an aquifer system.</title>
        <authorList>
            <person name="Anantharaman K."/>
            <person name="Brown C.T."/>
            <person name="Hug L.A."/>
            <person name="Sharon I."/>
            <person name="Castelle C.J."/>
            <person name="Probst A.J."/>
            <person name="Thomas B.C."/>
            <person name="Singh A."/>
            <person name="Wilkins M.J."/>
            <person name="Karaoz U."/>
            <person name="Brodie E.L."/>
            <person name="Williams K.H."/>
            <person name="Hubbard S.S."/>
            <person name="Banfield J.F."/>
        </authorList>
    </citation>
    <scope>NUCLEOTIDE SEQUENCE [LARGE SCALE GENOMIC DNA]</scope>
</reference>
<dbReference type="GO" id="GO:0008236">
    <property type="term" value="F:serine-type peptidase activity"/>
    <property type="evidence" value="ECO:0007669"/>
    <property type="project" value="UniProtKB-KW"/>
</dbReference>
<keyword evidence="2" id="KW-0645">Protease</keyword>
<dbReference type="AlphaFoldDB" id="A0A1F5HAL8"/>
<dbReference type="PANTHER" id="PTHR20842">
    <property type="entry name" value="PROTEASE S51 ALPHA-ASPARTYL DIPEPTIDASE"/>
    <property type="match status" value="1"/>
</dbReference>
<evidence type="ECO:0000256" key="4">
    <source>
        <dbReference type="ARBA" id="ARBA00022825"/>
    </source>
</evidence>
<evidence type="ECO:0000313" key="5">
    <source>
        <dbReference type="EMBL" id="OGE01130.1"/>
    </source>
</evidence>
<dbReference type="PANTHER" id="PTHR20842:SF0">
    <property type="entry name" value="ALPHA-ASPARTYL DIPEPTIDASE"/>
    <property type="match status" value="1"/>
</dbReference>
<name>A0A1F5HAL8_9BACT</name>
<evidence type="ECO:0008006" key="7">
    <source>
        <dbReference type="Google" id="ProtNLM"/>
    </source>
</evidence>
<evidence type="ECO:0000256" key="2">
    <source>
        <dbReference type="ARBA" id="ARBA00022670"/>
    </source>
</evidence>
<sequence>MRLLLISNSGKPLYWWCKKEIADFAGDKEVTFISAATIYDPNEYYQKAQESLKEVGVKLNHLNLKSPQDLINKTQVFLVAGGNTYHLLKKLKTNGMLDKIKRKVLDGAAYIGISAGANIAGPNILTTNDWNVVGSTYFNGLNLVPFNINPHYNAPQDKVLTSAETRDERIGEYHVFKSNPVVVMEEQTYLTLDDNKVKVGGRGKLKVFTKGRKSKEFKSRENLDFILMK</sequence>